<gene>
    <name evidence="3" type="ORF">F7018_03170</name>
</gene>
<evidence type="ECO:0000256" key="1">
    <source>
        <dbReference type="SAM" id="SignalP"/>
    </source>
</evidence>
<dbReference type="SUPFAM" id="SSF56925">
    <property type="entry name" value="OMPA-like"/>
    <property type="match status" value="1"/>
</dbReference>
<protein>
    <submittedName>
        <fullName evidence="3">Porin family protein</fullName>
    </submittedName>
</protein>
<dbReference type="Proteomes" id="UP000467305">
    <property type="component" value="Unassembled WGS sequence"/>
</dbReference>
<organism evidence="3 4">
    <name type="scientific">Tenacibaculum aiptasiae</name>
    <dbReference type="NCBI Taxonomy" id="426481"/>
    <lineage>
        <taxon>Bacteria</taxon>
        <taxon>Pseudomonadati</taxon>
        <taxon>Bacteroidota</taxon>
        <taxon>Flavobacteriia</taxon>
        <taxon>Flavobacteriales</taxon>
        <taxon>Flavobacteriaceae</taxon>
        <taxon>Tenacibaculum</taxon>
    </lineage>
</organism>
<evidence type="ECO:0000259" key="2">
    <source>
        <dbReference type="Pfam" id="PF13568"/>
    </source>
</evidence>
<comment type="caution">
    <text evidence="3">The sequence shown here is derived from an EMBL/GenBank/DDBJ whole genome shotgun (WGS) entry which is preliminary data.</text>
</comment>
<evidence type="ECO:0000313" key="3">
    <source>
        <dbReference type="EMBL" id="KAB1159326.1"/>
    </source>
</evidence>
<dbReference type="AlphaFoldDB" id="A0A7J5ANX8"/>
<dbReference type="Gene3D" id="2.40.160.20">
    <property type="match status" value="1"/>
</dbReference>
<dbReference type="OrthoDB" id="947434at2"/>
<feature type="chain" id="PRO_5029540246" evidence="1">
    <location>
        <begin position="19"/>
        <end position="193"/>
    </location>
</feature>
<sequence>MKKLLLVAMMAFGLTANAQQRESGDIELIPYIGYSSSTFNGDQVQSLDRRNTARFGVNADYFFNDRWSLRSGLNYDKMGTQFGSQESNLDYINIPLNANWHFGSTRKWNLNFGVTPGFLISAEDAAGTSFKNQVESFQLGISYGIGYKLEISDNFSLMFDAQGLVGITDIAKSDLFDRMNVGSSFNIGGVFKL</sequence>
<accession>A0A7J5ANX8</accession>
<dbReference type="InterPro" id="IPR011250">
    <property type="entry name" value="OMP/PagP_B-barrel"/>
</dbReference>
<proteinExistence type="predicted"/>
<evidence type="ECO:0000313" key="4">
    <source>
        <dbReference type="Proteomes" id="UP000467305"/>
    </source>
</evidence>
<feature type="signal peptide" evidence="1">
    <location>
        <begin position="1"/>
        <end position="18"/>
    </location>
</feature>
<dbReference type="InterPro" id="IPR025665">
    <property type="entry name" value="Beta-barrel_OMP_2"/>
</dbReference>
<dbReference type="RefSeq" id="WP_150898545.1">
    <property type="nucleotide sequence ID" value="NZ_WAAU01000008.1"/>
</dbReference>
<keyword evidence="1" id="KW-0732">Signal</keyword>
<keyword evidence="4" id="KW-1185">Reference proteome</keyword>
<feature type="domain" description="Outer membrane protein beta-barrel" evidence="2">
    <location>
        <begin position="18"/>
        <end position="170"/>
    </location>
</feature>
<reference evidence="3 4" key="1">
    <citation type="submission" date="2019-09" db="EMBL/GenBank/DDBJ databases">
        <authorList>
            <person name="Cao W.R."/>
        </authorList>
    </citation>
    <scope>NUCLEOTIDE SEQUENCE [LARGE SCALE GENOMIC DNA]</scope>
    <source>
        <strain evidence="4">a4</strain>
    </source>
</reference>
<name>A0A7J5ANX8_9FLAO</name>
<dbReference type="EMBL" id="WAAU01000008">
    <property type="protein sequence ID" value="KAB1159326.1"/>
    <property type="molecule type" value="Genomic_DNA"/>
</dbReference>
<dbReference type="Pfam" id="PF13568">
    <property type="entry name" value="OMP_b-brl_2"/>
    <property type="match status" value="1"/>
</dbReference>